<sequence length="62" mass="7148">MVLEQQALLLAESRLFFFDLKELFCACSARSNLYSAKEKLKIVSVRGEGRIPFELFLEYSAK</sequence>
<organism evidence="1 2">
    <name type="scientific">Candidatus Giovannonibacteria bacterium RIFCSPLOWO2_01_FULL_46_13</name>
    <dbReference type="NCBI Taxonomy" id="1798352"/>
    <lineage>
        <taxon>Bacteria</taxon>
        <taxon>Candidatus Giovannoniibacteriota</taxon>
    </lineage>
</organism>
<dbReference type="Proteomes" id="UP000178684">
    <property type="component" value="Unassembled WGS sequence"/>
</dbReference>
<evidence type="ECO:0000313" key="1">
    <source>
        <dbReference type="EMBL" id="OGF82318.1"/>
    </source>
</evidence>
<dbReference type="EMBL" id="MFIE01000023">
    <property type="protein sequence ID" value="OGF82318.1"/>
    <property type="molecule type" value="Genomic_DNA"/>
</dbReference>
<proteinExistence type="predicted"/>
<reference evidence="1 2" key="1">
    <citation type="journal article" date="2016" name="Nat. Commun.">
        <title>Thousands of microbial genomes shed light on interconnected biogeochemical processes in an aquifer system.</title>
        <authorList>
            <person name="Anantharaman K."/>
            <person name="Brown C.T."/>
            <person name="Hug L.A."/>
            <person name="Sharon I."/>
            <person name="Castelle C.J."/>
            <person name="Probst A.J."/>
            <person name="Thomas B.C."/>
            <person name="Singh A."/>
            <person name="Wilkins M.J."/>
            <person name="Karaoz U."/>
            <person name="Brodie E.L."/>
            <person name="Williams K.H."/>
            <person name="Hubbard S.S."/>
            <person name="Banfield J.F."/>
        </authorList>
    </citation>
    <scope>NUCLEOTIDE SEQUENCE [LARGE SCALE GENOMIC DNA]</scope>
</reference>
<name>A0A1F5X337_9BACT</name>
<evidence type="ECO:0000313" key="2">
    <source>
        <dbReference type="Proteomes" id="UP000178684"/>
    </source>
</evidence>
<accession>A0A1F5X337</accession>
<gene>
    <name evidence="1" type="ORF">A3B18_03195</name>
</gene>
<protein>
    <submittedName>
        <fullName evidence="1">Uncharacterized protein</fullName>
    </submittedName>
</protein>
<comment type="caution">
    <text evidence="1">The sequence shown here is derived from an EMBL/GenBank/DDBJ whole genome shotgun (WGS) entry which is preliminary data.</text>
</comment>
<dbReference type="AlphaFoldDB" id="A0A1F5X337"/>